<dbReference type="PANTHER" id="PTHR11067">
    <property type="entry name" value="INOSINE TRIPHOSPHATE PYROPHOSPHATASE/HAM1 PROTEIN"/>
    <property type="match status" value="1"/>
</dbReference>
<evidence type="ECO:0000256" key="10">
    <source>
        <dbReference type="HAMAP-Rule" id="MF_01405"/>
    </source>
</evidence>
<dbReference type="NCBIfam" id="TIGR00042">
    <property type="entry name" value="RdgB/HAM1 family non-canonical purine NTP pyrophosphatase"/>
    <property type="match status" value="1"/>
</dbReference>
<sequence length="199" mass="22193">MEKLLIATKNKGKVKDFKGLFSRYGIEVYSLLDLEDEIPDVEETGSTFEENAALKAETIAGLFQMPVLADDSGLEVAALDGRPGIYSARYAGEEKSDQANIEKVLQELQEVPDEQRTAQFVCVLALAQPGKDTMFKRGTCKGTIIRNPRGNNGFGYDPVFVPSGYEETMAQLQPEDKNKISHRHHALVQLEAWLKERTK</sequence>
<protein>
    <recommendedName>
        <fullName evidence="10">dITP/XTP pyrophosphatase</fullName>
        <ecNumber evidence="10">3.6.1.66</ecNumber>
    </recommendedName>
    <alternativeName>
        <fullName evidence="10">Non-canonical purine NTP pyrophosphatase</fullName>
    </alternativeName>
    <alternativeName>
        <fullName evidence="10">Non-standard purine NTP pyrophosphatase</fullName>
    </alternativeName>
    <alternativeName>
        <fullName evidence="10">Nucleoside-triphosphate diphosphatase</fullName>
    </alternativeName>
    <alternativeName>
        <fullName evidence="10">Nucleoside-triphosphate pyrophosphatase</fullName>
        <shortName evidence="10">NTPase</shortName>
    </alternativeName>
</protein>
<comment type="cofactor">
    <cofactor evidence="10">
        <name>Mg(2+)</name>
        <dbReference type="ChEBI" id="CHEBI:18420"/>
    </cofactor>
    <text evidence="10">Binds 1 Mg(2+) ion per subunit.</text>
</comment>
<evidence type="ECO:0000256" key="4">
    <source>
        <dbReference type="ARBA" id="ARBA00022741"/>
    </source>
</evidence>
<dbReference type="GO" id="GO:0017111">
    <property type="term" value="F:ribonucleoside triphosphate phosphatase activity"/>
    <property type="evidence" value="ECO:0007669"/>
    <property type="project" value="InterPro"/>
</dbReference>
<evidence type="ECO:0000256" key="3">
    <source>
        <dbReference type="ARBA" id="ARBA00022723"/>
    </source>
</evidence>
<comment type="similarity">
    <text evidence="1 10 11">Belongs to the HAM1 NTPase family.</text>
</comment>
<organism evidence="12 13">
    <name type="scientific">Radiobacillus deserti</name>
    <dbReference type="NCBI Taxonomy" id="2594883"/>
    <lineage>
        <taxon>Bacteria</taxon>
        <taxon>Bacillati</taxon>
        <taxon>Bacillota</taxon>
        <taxon>Bacilli</taxon>
        <taxon>Bacillales</taxon>
        <taxon>Bacillaceae</taxon>
        <taxon>Radiobacillus</taxon>
    </lineage>
</organism>
<evidence type="ECO:0000256" key="8">
    <source>
        <dbReference type="ARBA" id="ARBA00051875"/>
    </source>
</evidence>
<comment type="catalytic activity">
    <reaction evidence="9 10">
        <text>XTP + H2O = XMP + diphosphate + H(+)</text>
        <dbReference type="Rhea" id="RHEA:28610"/>
        <dbReference type="ChEBI" id="CHEBI:15377"/>
        <dbReference type="ChEBI" id="CHEBI:15378"/>
        <dbReference type="ChEBI" id="CHEBI:33019"/>
        <dbReference type="ChEBI" id="CHEBI:57464"/>
        <dbReference type="ChEBI" id="CHEBI:61314"/>
        <dbReference type="EC" id="3.6.1.66"/>
    </reaction>
</comment>
<dbReference type="Pfam" id="PF01725">
    <property type="entry name" value="Ham1p_like"/>
    <property type="match status" value="1"/>
</dbReference>
<dbReference type="InterPro" id="IPR029001">
    <property type="entry name" value="ITPase-like_fam"/>
</dbReference>
<dbReference type="HAMAP" id="MF_01405">
    <property type="entry name" value="Non_canon_purine_NTPase"/>
    <property type="match status" value="1"/>
</dbReference>
<dbReference type="KEGG" id="aqt:FN924_11640"/>
<evidence type="ECO:0000256" key="1">
    <source>
        <dbReference type="ARBA" id="ARBA00008023"/>
    </source>
</evidence>
<dbReference type="GO" id="GO:0009146">
    <property type="term" value="P:purine nucleoside triphosphate catabolic process"/>
    <property type="evidence" value="ECO:0007669"/>
    <property type="project" value="UniProtKB-UniRule"/>
</dbReference>
<dbReference type="FunFam" id="3.90.950.10:FF:000001">
    <property type="entry name" value="dITP/XTP pyrophosphatase"/>
    <property type="match status" value="1"/>
</dbReference>
<accession>A0A516KHC4</accession>
<evidence type="ECO:0000256" key="5">
    <source>
        <dbReference type="ARBA" id="ARBA00022801"/>
    </source>
</evidence>
<dbReference type="GO" id="GO:0035870">
    <property type="term" value="F:dITP diphosphatase activity"/>
    <property type="evidence" value="ECO:0007669"/>
    <property type="project" value="UniProtKB-UniRule"/>
</dbReference>
<dbReference type="Gene3D" id="3.90.950.10">
    <property type="match status" value="1"/>
</dbReference>
<keyword evidence="4 10" id="KW-0547">Nucleotide-binding</keyword>
<feature type="binding site" evidence="10">
    <location>
        <begin position="8"/>
        <end position="13"/>
    </location>
    <ligand>
        <name>substrate</name>
    </ligand>
</feature>
<dbReference type="GO" id="GO:0009117">
    <property type="term" value="P:nucleotide metabolic process"/>
    <property type="evidence" value="ECO:0007669"/>
    <property type="project" value="UniProtKB-KW"/>
</dbReference>
<feature type="binding site" evidence="10">
    <location>
        <position position="71"/>
    </location>
    <ligand>
        <name>Mg(2+)</name>
        <dbReference type="ChEBI" id="CHEBI:18420"/>
    </ligand>
</feature>
<comment type="function">
    <text evidence="10">Pyrophosphatase that catalyzes the hydrolysis of nucleoside triphosphates to their monophosphate derivatives, with a high preference for the non-canonical purine nucleotides XTP (xanthosine triphosphate), dITP (deoxyinosine triphosphate) and ITP. Seems to function as a house-cleaning enzyme that removes non-canonical purine nucleotides from the nucleotide pool, thus preventing their incorporation into DNA/RNA and avoiding chromosomal lesions.</text>
</comment>
<dbReference type="PANTHER" id="PTHR11067:SF9">
    <property type="entry name" value="INOSINE TRIPHOSPHATE PYROPHOSPHATASE"/>
    <property type="match status" value="1"/>
</dbReference>
<feature type="binding site" evidence="10">
    <location>
        <begin position="182"/>
        <end position="183"/>
    </location>
    <ligand>
        <name>substrate</name>
    </ligand>
</feature>
<evidence type="ECO:0000256" key="6">
    <source>
        <dbReference type="ARBA" id="ARBA00022842"/>
    </source>
</evidence>
<dbReference type="GO" id="GO:0000166">
    <property type="term" value="F:nucleotide binding"/>
    <property type="evidence" value="ECO:0007669"/>
    <property type="project" value="UniProtKB-KW"/>
</dbReference>
<feature type="binding site" evidence="10">
    <location>
        <position position="42"/>
    </location>
    <ligand>
        <name>Mg(2+)</name>
        <dbReference type="ChEBI" id="CHEBI:18420"/>
    </ligand>
</feature>
<dbReference type="OrthoDB" id="9807456at2"/>
<dbReference type="EMBL" id="CP041666">
    <property type="protein sequence ID" value="QDP40779.1"/>
    <property type="molecule type" value="Genomic_DNA"/>
</dbReference>
<comment type="catalytic activity">
    <reaction evidence="8 10">
        <text>dITP + H2O = dIMP + diphosphate + H(+)</text>
        <dbReference type="Rhea" id="RHEA:28342"/>
        <dbReference type="ChEBI" id="CHEBI:15377"/>
        <dbReference type="ChEBI" id="CHEBI:15378"/>
        <dbReference type="ChEBI" id="CHEBI:33019"/>
        <dbReference type="ChEBI" id="CHEBI:61194"/>
        <dbReference type="ChEBI" id="CHEBI:61382"/>
        <dbReference type="EC" id="3.6.1.66"/>
    </reaction>
</comment>
<keyword evidence="7 10" id="KW-0546">Nucleotide metabolism</keyword>
<evidence type="ECO:0000313" key="13">
    <source>
        <dbReference type="Proteomes" id="UP000315215"/>
    </source>
</evidence>
<comment type="catalytic activity">
    <reaction evidence="10">
        <text>ITP + H2O = IMP + diphosphate + H(+)</text>
        <dbReference type="Rhea" id="RHEA:29399"/>
        <dbReference type="ChEBI" id="CHEBI:15377"/>
        <dbReference type="ChEBI" id="CHEBI:15378"/>
        <dbReference type="ChEBI" id="CHEBI:33019"/>
        <dbReference type="ChEBI" id="CHEBI:58053"/>
        <dbReference type="ChEBI" id="CHEBI:61402"/>
        <dbReference type="EC" id="3.6.1.66"/>
    </reaction>
</comment>
<dbReference type="SUPFAM" id="SSF52972">
    <property type="entry name" value="ITPase-like"/>
    <property type="match status" value="1"/>
</dbReference>
<gene>
    <name evidence="12" type="ORF">FN924_11640</name>
</gene>
<dbReference type="NCBIfam" id="NF011397">
    <property type="entry name" value="PRK14822.1"/>
    <property type="match status" value="1"/>
</dbReference>
<dbReference type="EC" id="3.6.1.66" evidence="10"/>
<evidence type="ECO:0000256" key="9">
    <source>
        <dbReference type="ARBA" id="ARBA00052017"/>
    </source>
</evidence>
<dbReference type="RefSeq" id="WP_143894660.1">
    <property type="nucleotide sequence ID" value="NZ_CP041666.1"/>
</dbReference>
<keyword evidence="3 10" id="KW-0479">Metal-binding</keyword>
<comment type="subunit">
    <text evidence="2 10">Homodimer.</text>
</comment>
<evidence type="ECO:0000256" key="7">
    <source>
        <dbReference type="ARBA" id="ARBA00023080"/>
    </source>
</evidence>
<feature type="binding site" evidence="10">
    <location>
        <position position="177"/>
    </location>
    <ligand>
        <name>substrate</name>
    </ligand>
</feature>
<dbReference type="CDD" id="cd00515">
    <property type="entry name" value="HAM1"/>
    <property type="match status" value="1"/>
</dbReference>
<dbReference type="Proteomes" id="UP000315215">
    <property type="component" value="Chromosome"/>
</dbReference>
<dbReference type="InterPro" id="IPR020922">
    <property type="entry name" value="dITP/XTP_pyrophosphatase"/>
</dbReference>
<feature type="binding site" evidence="10">
    <location>
        <position position="72"/>
    </location>
    <ligand>
        <name>substrate</name>
    </ligand>
</feature>
<evidence type="ECO:0000313" key="12">
    <source>
        <dbReference type="EMBL" id="QDP40779.1"/>
    </source>
</evidence>
<feature type="active site" description="Proton acceptor" evidence="10">
    <location>
        <position position="71"/>
    </location>
</feature>
<keyword evidence="13" id="KW-1185">Reference proteome</keyword>
<evidence type="ECO:0000256" key="11">
    <source>
        <dbReference type="RuleBase" id="RU003781"/>
    </source>
</evidence>
<dbReference type="InterPro" id="IPR002637">
    <property type="entry name" value="RdgB/HAM1"/>
</dbReference>
<dbReference type="AlphaFoldDB" id="A0A516KHC4"/>
<dbReference type="GO" id="GO:0046872">
    <property type="term" value="F:metal ion binding"/>
    <property type="evidence" value="ECO:0007669"/>
    <property type="project" value="UniProtKB-KW"/>
</dbReference>
<dbReference type="GO" id="GO:0036222">
    <property type="term" value="F:XTP diphosphatase activity"/>
    <property type="evidence" value="ECO:0007669"/>
    <property type="project" value="UniProtKB-UniRule"/>
</dbReference>
<keyword evidence="5 10" id="KW-0378">Hydrolase</keyword>
<evidence type="ECO:0000256" key="2">
    <source>
        <dbReference type="ARBA" id="ARBA00011738"/>
    </source>
</evidence>
<dbReference type="GO" id="GO:0005829">
    <property type="term" value="C:cytosol"/>
    <property type="evidence" value="ECO:0007669"/>
    <property type="project" value="TreeGrafter"/>
</dbReference>
<proteinExistence type="inferred from homology"/>
<feature type="binding site" evidence="10">
    <location>
        <begin position="154"/>
        <end position="157"/>
    </location>
    <ligand>
        <name>substrate</name>
    </ligand>
</feature>
<keyword evidence="6 10" id="KW-0460">Magnesium</keyword>
<reference evidence="12 13" key="1">
    <citation type="submission" date="2019-07" db="EMBL/GenBank/DDBJ databases">
        <authorList>
            <person name="Li J."/>
        </authorList>
    </citation>
    <scope>NUCLEOTIDE SEQUENCE [LARGE SCALE GENOMIC DNA]</scope>
    <source>
        <strain evidence="12 13">TKL69</strain>
    </source>
</reference>
<name>A0A516KHC4_9BACI</name>
<dbReference type="GO" id="GO:0036220">
    <property type="term" value="F:ITP diphosphatase activity"/>
    <property type="evidence" value="ECO:0007669"/>
    <property type="project" value="UniProtKB-UniRule"/>
</dbReference>